<accession>A0ABS7YD23</accession>
<keyword evidence="2" id="KW-1185">Reference proteome</keyword>
<dbReference type="Proteomes" id="UP001198602">
    <property type="component" value="Unassembled WGS sequence"/>
</dbReference>
<protein>
    <submittedName>
        <fullName evidence="1">Uncharacterized protein</fullName>
    </submittedName>
</protein>
<dbReference type="EMBL" id="JAHYBX010000003">
    <property type="protein sequence ID" value="MCA1856429.1"/>
    <property type="molecule type" value="Genomic_DNA"/>
</dbReference>
<dbReference type="RefSeq" id="WP_225238714.1">
    <property type="nucleotide sequence ID" value="NZ_JAHYBX010000003.1"/>
</dbReference>
<evidence type="ECO:0000313" key="2">
    <source>
        <dbReference type="Proteomes" id="UP001198602"/>
    </source>
</evidence>
<proteinExistence type="predicted"/>
<name>A0ABS7YD23_9BURK</name>
<comment type="caution">
    <text evidence="1">The sequence shown here is derived from an EMBL/GenBank/DDBJ whole genome shotgun (WGS) entry which is preliminary data.</text>
</comment>
<reference evidence="1 2" key="1">
    <citation type="submission" date="2021-07" db="EMBL/GenBank/DDBJ databases">
        <title>Characterization of Violacein-producing bacteria and related species.</title>
        <authorList>
            <person name="Wilson H.S."/>
            <person name="De Leon M.E."/>
        </authorList>
    </citation>
    <scope>NUCLEOTIDE SEQUENCE [LARGE SCALE GENOMIC DNA]</scope>
    <source>
        <strain evidence="1 2">HSC-2F05</strain>
    </source>
</reference>
<evidence type="ECO:0000313" key="1">
    <source>
        <dbReference type="EMBL" id="MCA1856429.1"/>
    </source>
</evidence>
<organism evidence="1 2">
    <name type="scientific">Massilia hydrophila</name>
    <dbReference type="NCBI Taxonomy" id="3044279"/>
    <lineage>
        <taxon>Bacteria</taxon>
        <taxon>Pseudomonadati</taxon>
        <taxon>Pseudomonadota</taxon>
        <taxon>Betaproteobacteria</taxon>
        <taxon>Burkholderiales</taxon>
        <taxon>Oxalobacteraceae</taxon>
        <taxon>Telluria group</taxon>
        <taxon>Massilia</taxon>
    </lineage>
</organism>
<sequence length="547" mass="60986">MTHTTQLHANPFNLLAVSSRDNRHTIVEKAEERALHLDHDLCQQARAELTNPKSRLLAEMAWLPGVAPSAAQKLIDNLARAPMDIRTSGRLPTLAQANLFAAAAELLGEKYDSRLITEFILDFADVVDKVDLDVVLRDINEDRVIAGFPEIRGLEFLKEGLTARRKAYRGVLKGLLDSFESDKLVTIMTDVVALATEDGDSHAPSLIDELVDAYEVETQTFLTQEAENIDKLIGRIQEAATRGAYAVDPLLDKLEQVARNWDSVAQPIQVSAKSRGTDHEPSTEIAQSMRSLGIALFNEHEMLEQAQRMTALLQELFAELPEVVERLEADAETLDDLWEQARQAESARAQQVRDITFSAKIGMLVKDELSIGPEGITWKGSTYSLEDITRIRYGGISNSVNGIPTGTNYTIGFGTLRRSEVIELRKTPTYTGFVSTLWKAVGPQIMIDLLQKLRSGEQYRFGSITVKDNGVILYRHRFLVSNEQVSVGWDDVEVWSANGQFVIGKKGDKKVYGMSSYIEEWNTHALEQVVRLGFKKGVSRLSDVLSN</sequence>
<gene>
    <name evidence="1" type="ORF">LE190_10925</name>
</gene>